<feature type="signal peptide" evidence="1">
    <location>
        <begin position="1"/>
        <end position="18"/>
    </location>
</feature>
<reference evidence="2 3" key="1">
    <citation type="submission" date="2022-08" db="EMBL/GenBank/DDBJ databases">
        <title>Whole genome sequencing-based tracing of a 2022 introduction and outbreak of Xanthomonas hortorum pv. pelargonii.</title>
        <authorList>
            <person name="Iruegas-Bocardo F."/>
            <person name="Weisberg A.K."/>
            <person name="Riutta E.R."/>
            <person name="Kilday K."/>
            <person name="Bonkowski J.C."/>
            <person name="Creswell T."/>
            <person name="Daughtrey M.L."/>
            <person name="Rane K."/>
            <person name="Grunwald N.J."/>
            <person name="Chang J.H."/>
            <person name="Putnam M.L."/>
        </authorList>
    </citation>
    <scope>NUCLEOTIDE SEQUENCE [LARGE SCALE GENOMIC DNA]</scope>
    <source>
        <strain evidence="2 3">22-325</strain>
    </source>
</reference>
<dbReference type="EMBL" id="CP103840">
    <property type="protein sequence ID" value="WOB25886.1"/>
    <property type="molecule type" value="Genomic_DNA"/>
</dbReference>
<protein>
    <submittedName>
        <fullName evidence="2">Copper chaperone PCu(A)C</fullName>
    </submittedName>
</protein>
<evidence type="ECO:0000313" key="3">
    <source>
        <dbReference type="Proteomes" id="UP001304534"/>
    </source>
</evidence>
<dbReference type="PROSITE" id="PS51257">
    <property type="entry name" value="PROKAR_LIPOPROTEIN"/>
    <property type="match status" value="1"/>
</dbReference>
<dbReference type="InterPro" id="IPR007410">
    <property type="entry name" value="LpqE-like"/>
</dbReference>
<dbReference type="RefSeq" id="WP_316688825.1">
    <property type="nucleotide sequence ID" value="NZ_CP103837.1"/>
</dbReference>
<dbReference type="Proteomes" id="UP001304534">
    <property type="component" value="Chromosome"/>
</dbReference>
<evidence type="ECO:0000256" key="1">
    <source>
        <dbReference type="SAM" id="SignalP"/>
    </source>
</evidence>
<dbReference type="Gene3D" id="2.60.40.1890">
    <property type="entry name" value="PCu(A)C copper chaperone"/>
    <property type="match status" value="1"/>
</dbReference>
<dbReference type="Pfam" id="PF04314">
    <property type="entry name" value="PCuAC"/>
    <property type="match status" value="1"/>
</dbReference>
<proteinExistence type="predicted"/>
<feature type="chain" id="PRO_5047313879" evidence="1">
    <location>
        <begin position="19"/>
        <end position="183"/>
    </location>
</feature>
<gene>
    <name evidence="2" type="ORF">NYR99_19710</name>
</gene>
<dbReference type="SUPFAM" id="SSF110087">
    <property type="entry name" value="DR1885-like metal-binding protein"/>
    <property type="match status" value="1"/>
</dbReference>
<organism evidence="2 3">
    <name type="scientific">Xanthomonas dyei</name>
    <dbReference type="NCBI Taxonomy" id="743699"/>
    <lineage>
        <taxon>Bacteria</taxon>
        <taxon>Pseudomonadati</taxon>
        <taxon>Pseudomonadota</taxon>
        <taxon>Gammaproteobacteria</taxon>
        <taxon>Lysobacterales</taxon>
        <taxon>Lysobacteraceae</taxon>
        <taxon>Xanthomonas</taxon>
    </lineage>
</organism>
<name>A0ABZ0D6Y6_9XANT</name>
<dbReference type="InterPro" id="IPR058248">
    <property type="entry name" value="Lxx211020-like"/>
</dbReference>
<sequence>MKLHLLMVSALSALSMVACERAPAPEANPAPAAVAPASTTAPATATAPVVVASGAWSRATPPGAPVAGGYLTLRNQSATPDRLVAVESPASAQVEIHEMTMDGGVMKMRHLEQGLVLPPGKDVVLGTGGTHLMFIAPHAPFEQGKPVVATLVFEHAPRVQVQFDVRALGASAPDAESHDQHMH</sequence>
<keyword evidence="3" id="KW-1185">Reference proteome</keyword>
<dbReference type="InterPro" id="IPR036182">
    <property type="entry name" value="PCuAC_sf"/>
</dbReference>
<dbReference type="GeneID" id="95586147"/>
<accession>A0ABZ0D6Y6</accession>
<evidence type="ECO:0000313" key="2">
    <source>
        <dbReference type="EMBL" id="WOB25886.1"/>
    </source>
</evidence>
<dbReference type="PANTHER" id="PTHR36302:SF1">
    <property type="entry name" value="COPPER CHAPERONE PCU(A)C"/>
    <property type="match status" value="1"/>
</dbReference>
<keyword evidence="1" id="KW-0732">Signal</keyword>
<dbReference type="PANTHER" id="PTHR36302">
    <property type="entry name" value="BLR7088 PROTEIN"/>
    <property type="match status" value="1"/>
</dbReference>